<evidence type="ECO:0000259" key="2">
    <source>
        <dbReference type="Pfam" id="PF22494"/>
    </source>
</evidence>
<dbReference type="Gene3D" id="2.130.10.10">
    <property type="entry name" value="YVTN repeat-like/Quinoprotein amine dehydrogenase"/>
    <property type="match status" value="1"/>
</dbReference>
<feature type="signal peptide" evidence="1">
    <location>
        <begin position="1"/>
        <end position="19"/>
    </location>
</feature>
<dbReference type="EMBL" id="AFWF01000260">
    <property type="protein sequence ID" value="EGU33729.1"/>
    <property type="molecule type" value="Genomic_DNA"/>
</dbReference>
<comment type="caution">
    <text evidence="3">The sequence shown here is derived from an EMBL/GenBank/DDBJ whole genome shotgun (WGS) entry which is preliminary data.</text>
</comment>
<dbReference type="InterPro" id="IPR055188">
    <property type="entry name" value="Choice_anch_I"/>
</dbReference>
<feature type="chain" id="PRO_5003393788" evidence="1">
    <location>
        <begin position="20"/>
        <end position="206"/>
    </location>
</feature>
<dbReference type="InterPro" id="IPR011044">
    <property type="entry name" value="Quino_amine_DH_bsu"/>
</dbReference>
<proteinExistence type="predicted"/>
<keyword evidence="1" id="KW-0732">Signal</keyword>
<dbReference type="RefSeq" id="WP_006714019.1">
    <property type="nucleotide sequence ID" value="NZ_AFWF01000260.1"/>
</dbReference>
<evidence type="ECO:0000313" key="4">
    <source>
        <dbReference type="Proteomes" id="UP000004605"/>
    </source>
</evidence>
<dbReference type="InterPro" id="IPR052956">
    <property type="entry name" value="Mesenchyme-surface_protein"/>
</dbReference>
<accession>F9S6A3</accession>
<feature type="non-terminal residue" evidence="3">
    <location>
        <position position="206"/>
    </location>
</feature>
<gene>
    <name evidence="3" type="ORF">VII00023_05537</name>
</gene>
<keyword evidence="4" id="KW-1185">Reference proteome</keyword>
<dbReference type="Proteomes" id="UP000004605">
    <property type="component" value="Unassembled WGS sequence"/>
</dbReference>
<evidence type="ECO:0000256" key="1">
    <source>
        <dbReference type="SAM" id="SignalP"/>
    </source>
</evidence>
<dbReference type="AlphaFoldDB" id="F9S6A3"/>
<sequence length="206" mass="21515">MKMPLKAMGAIALSALTVACSTNQNSATATLFEQCQSTTNPVVGETSISGLTYIGSAIADAPFDSSAAEIVSYDNCTDKLYVVNAQSKQVDVLTFDAAGKPTQQAFIDLQSAANAAEIEIGAANSVATYNGLIAVAIENANKQENGLIALYRSSDLSLLTTYPAGALPDMVSFSPDGRYIASANEGEPSKDYKIDPQGSITLIDLR</sequence>
<evidence type="ECO:0000313" key="3">
    <source>
        <dbReference type="EMBL" id="EGU33729.1"/>
    </source>
</evidence>
<organism evidence="3 4">
    <name type="scientific">Vibrio ichthyoenteri ATCC 700023</name>
    <dbReference type="NCBI Taxonomy" id="870968"/>
    <lineage>
        <taxon>Bacteria</taxon>
        <taxon>Pseudomonadati</taxon>
        <taxon>Pseudomonadota</taxon>
        <taxon>Gammaproteobacteria</taxon>
        <taxon>Vibrionales</taxon>
        <taxon>Vibrionaceae</taxon>
        <taxon>Vibrio</taxon>
    </lineage>
</organism>
<dbReference type="PANTHER" id="PTHR46928:SF1">
    <property type="entry name" value="MESENCHYME-SPECIFIC CELL SURFACE GLYCOPROTEIN"/>
    <property type="match status" value="1"/>
</dbReference>
<dbReference type="PROSITE" id="PS51257">
    <property type="entry name" value="PROKAR_LIPOPROTEIN"/>
    <property type="match status" value="1"/>
</dbReference>
<reference evidence="3 4" key="1">
    <citation type="journal article" date="2012" name="Int. J. Syst. Evol. Microbiol.">
        <title>Vibrio caribbeanicus sp. nov., isolated from the marine sponge Scleritoderma cyanea.</title>
        <authorList>
            <person name="Hoffmann M."/>
            <person name="Monday S.R."/>
            <person name="Allard M.W."/>
            <person name="Strain E.A."/>
            <person name="Whittaker P."/>
            <person name="Naum M."/>
            <person name="McCarthy P.J."/>
            <person name="Lopez J.V."/>
            <person name="Fischer M."/>
            <person name="Brown E.W."/>
        </authorList>
    </citation>
    <scope>NUCLEOTIDE SEQUENCE [LARGE SCALE GENOMIC DNA]</scope>
    <source>
        <strain evidence="3 4">ATCC 700023</strain>
    </source>
</reference>
<protein>
    <submittedName>
        <fullName evidence="3">Alkaline phosphatase</fullName>
    </submittedName>
</protein>
<dbReference type="InterPro" id="IPR015943">
    <property type="entry name" value="WD40/YVTN_repeat-like_dom_sf"/>
</dbReference>
<feature type="domain" description="Choice-of-anchor I" evidence="2">
    <location>
        <begin position="57"/>
        <end position="204"/>
    </location>
</feature>
<dbReference type="Pfam" id="PF22494">
    <property type="entry name" value="choice_anch_I"/>
    <property type="match status" value="1"/>
</dbReference>
<name>F9S6A3_9VIBR</name>
<dbReference type="PANTHER" id="PTHR46928">
    <property type="entry name" value="MESENCHYME-SPECIFIC CELL SURFACE GLYCOPROTEIN"/>
    <property type="match status" value="1"/>
</dbReference>
<dbReference type="SUPFAM" id="SSF50969">
    <property type="entry name" value="YVTN repeat-like/Quinoprotein amine dehydrogenase"/>
    <property type="match status" value="1"/>
</dbReference>